<feature type="transmembrane region" description="Helical" evidence="7">
    <location>
        <begin position="230"/>
        <end position="250"/>
    </location>
</feature>
<proteinExistence type="predicted"/>
<keyword evidence="3" id="KW-1003">Cell membrane</keyword>
<keyword evidence="6 7" id="KW-0472">Membrane</keyword>
<evidence type="ECO:0000256" key="3">
    <source>
        <dbReference type="ARBA" id="ARBA00022475"/>
    </source>
</evidence>
<evidence type="ECO:0000256" key="1">
    <source>
        <dbReference type="ARBA" id="ARBA00004141"/>
    </source>
</evidence>
<dbReference type="EMBL" id="FMVW01000004">
    <property type="protein sequence ID" value="SCZ36611.1"/>
    <property type="molecule type" value="Genomic_DNA"/>
</dbReference>
<dbReference type="GO" id="GO:0016020">
    <property type="term" value="C:membrane"/>
    <property type="evidence" value="ECO:0007669"/>
    <property type="project" value="UniProtKB-SubCell"/>
</dbReference>
<comment type="subcellular location">
    <subcellularLocation>
        <location evidence="1">Membrane</location>
        <topology evidence="1">Multi-pass membrane protein</topology>
    </subcellularLocation>
</comment>
<feature type="transmembrane region" description="Helical" evidence="7">
    <location>
        <begin position="289"/>
        <end position="309"/>
    </location>
</feature>
<feature type="transmembrane region" description="Helical" evidence="7">
    <location>
        <begin position="32"/>
        <end position="52"/>
    </location>
</feature>
<gene>
    <name evidence="8" type="ORF">SAMN03080610_02012</name>
</gene>
<dbReference type="InterPro" id="IPR004776">
    <property type="entry name" value="Mem_transp_PIN-like"/>
</dbReference>
<feature type="transmembrane region" description="Helical" evidence="7">
    <location>
        <begin position="167"/>
        <end position="190"/>
    </location>
</feature>
<organism evidence="8 9">
    <name type="scientific">Afifella marina DSM 2698</name>
    <dbReference type="NCBI Taxonomy" id="1120955"/>
    <lineage>
        <taxon>Bacteria</taxon>
        <taxon>Pseudomonadati</taxon>
        <taxon>Pseudomonadota</taxon>
        <taxon>Alphaproteobacteria</taxon>
        <taxon>Hyphomicrobiales</taxon>
        <taxon>Afifellaceae</taxon>
        <taxon>Afifella</taxon>
    </lineage>
</organism>
<dbReference type="PANTHER" id="PTHR36838">
    <property type="entry name" value="AUXIN EFFLUX CARRIER FAMILY PROTEIN"/>
    <property type="match status" value="1"/>
</dbReference>
<dbReference type="STRING" id="1120955.SAMN03080610_02012"/>
<accession>A0A1G5NIN5</accession>
<dbReference type="GO" id="GO:0055085">
    <property type="term" value="P:transmembrane transport"/>
    <property type="evidence" value="ECO:0007669"/>
    <property type="project" value="InterPro"/>
</dbReference>
<dbReference type="Proteomes" id="UP000199347">
    <property type="component" value="Unassembled WGS sequence"/>
</dbReference>
<dbReference type="OrthoDB" id="7329340at2"/>
<feature type="transmembrane region" description="Helical" evidence="7">
    <location>
        <begin position="6"/>
        <end position="25"/>
    </location>
</feature>
<evidence type="ECO:0000256" key="7">
    <source>
        <dbReference type="SAM" id="Phobius"/>
    </source>
</evidence>
<evidence type="ECO:0000313" key="8">
    <source>
        <dbReference type="EMBL" id="SCZ36611.1"/>
    </source>
</evidence>
<sequence length="321" mass="33806">MSDVVGLALPFFGLILLGFVAGRIWHEDEKALAWLNLYVIYFALPALFFEVLSKTPIEELTNGSFIFATTFATYTAFAFAFAFAVLKNDGRIPEATVQGLVGGYGNVGYMGAPLAIVALGPQAAAPAALIFSFDVTLVFTLAPLMMAMSGASHQPIGSILKSIPRKVLLHPFILATLAGVLAAFIGVGLPAPLERFLSLLGGSAAPCALFALGVTVGLRPLRRVPGELPFLIAIKLLVHPLIAYLLLTWIGGFDPVWIQTGVLMAALPPAATIYVIAAQYRTYVLEGSSGILLGTAASVVTLSVVLYLVTTGLLPLDPFGS</sequence>
<evidence type="ECO:0000256" key="4">
    <source>
        <dbReference type="ARBA" id="ARBA00022692"/>
    </source>
</evidence>
<evidence type="ECO:0000256" key="5">
    <source>
        <dbReference type="ARBA" id="ARBA00022989"/>
    </source>
</evidence>
<feature type="transmembrane region" description="Helical" evidence="7">
    <location>
        <begin position="98"/>
        <end position="119"/>
    </location>
</feature>
<name>A0A1G5NIN5_AFIMA</name>
<keyword evidence="4 7" id="KW-0812">Transmembrane</keyword>
<feature type="transmembrane region" description="Helical" evidence="7">
    <location>
        <begin position="125"/>
        <end position="146"/>
    </location>
</feature>
<evidence type="ECO:0008006" key="10">
    <source>
        <dbReference type="Google" id="ProtNLM"/>
    </source>
</evidence>
<keyword evidence="2" id="KW-0813">Transport</keyword>
<dbReference type="PANTHER" id="PTHR36838:SF1">
    <property type="entry name" value="SLR1864 PROTEIN"/>
    <property type="match status" value="1"/>
</dbReference>
<keyword evidence="5 7" id="KW-1133">Transmembrane helix</keyword>
<feature type="transmembrane region" description="Helical" evidence="7">
    <location>
        <begin position="64"/>
        <end position="86"/>
    </location>
</feature>
<protein>
    <recommendedName>
        <fullName evidence="10">Malonate transporter</fullName>
    </recommendedName>
</protein>
<feature type="transmembrane region" description="Helical" evidence="7">
    <location>
        <begin position="256"/>
        <end position="277"/>
    </location>
</feature>
<dbReference type="AlphaFoldDB" id="A0A1G5NIN5"/>
<reference evidence="8 9" key="1">
    <citation type="submission" date="2016-10" db="EMBL/GenBank/DDBJ databases">
        <authorList>
            <person name="de Groot N.N."/>
        </authorList>
    </citation>
    <scope>NUCLEOTIDE SEQUENCE [LARGE SCALE GENOMIC DNA]</scope>
    <source>
        <strain evidence="8 9">DSM 2698</strain>
    </source>
</reference>
<feature type="transmembrane region" description="Helical" evidence="7">
    <location>
        <begin position="196"/>
        <end position="218"/>
    </location>
</feature>
<dbReference type="RefSeq" id="WP_092812200.1">
    <property type="nucleotide sequence ID" value="NZ_FMVW01000004.1"/>
</dbReference>
<dbReference type="Pfam" id="PF03547">
    <property type="entry name" value="Mem_trans"/>
    <property type="match status" value="1"/>
</dbReference>
<evidence type="ECO:0000313" key="9">
    <source>
        <dbReference type="Proteomes" id="UP000199347"/>
    </source>
</evidence>
<evidence type="ECO:0000256" key="6">
    <source>
        <dbReference type="ARBA" id="ARBA00023136"/>
    </source>
</evidence>
<keyword evidence="9" id="KW-1185">Reference proteome</keyword>
<evidence type="ECO:0000256" key="2">
    <source>
        <dbReference type="ARBA" id="ARBA00022448"/>
    </source>
</evidence>